<sequence>MLQYSFIIPVYKCEKYLKACVQSILGQDINNEFEVILVDDGSPDNSGELADKLASEYSNVRTFHKKNGGAASARNRGISEAEGKYLLFIDGDDTVTSGLMESVEHYLEKDAEDLVIYGMSFDYYRKGFIERTEKICCSHSGRYGVEDVFRSYPAFFYDNALSSACNKVFLAETIKKNYILFNEEMTLYEDYDFVLRYLMHTDYVRCIAEPYYHYRHDVEDIHLDYRVRDFDKLKQNMKYLLQTSLEAGRGKGQVAVPFLEVTADLYMQLLIQHLMNHTYSAKEMGERLKAYYGEPDFRRLLENPVNLRKEYRKLLTWTDAGRFRTIQIHFMKKRTVSKIKKRIKKVLKS</sequence>
<protein>
    <submittedName>
        <fullName evidence="4">Glycosyltransferase family 2 protein</fullName>
    </submittedName>
</protein>
<dbReference type="Pfam" id="PF00535">
    <property type="entry name" value="Glycos_transf_2"/>
    <property type="match status" value="1"/>
</dbReference>
<name>A0A5M9I026_9FIRM</name>
<dbReference type="CDD" id="cd00761">
    <property type="entry name" value="Glyco_tranf_GTA_type"/>
    <property type="match status" value="1"/>
</dbReference>
<organism evidence="4 5">
    <name type="scientific">Mediterraneibacter catenae</name>
    <dbReference type="NCBI Taxonomy" id="2594882"/>
    <lineage>
        <taxon>Bacteria</taxon>
        <taxon>Bacillati</taxon>
        <taxon>Bacillota</taxon>
        <taxon>Clostridia</taxon>
        <taxon>Lachnospirales</taxon>
        <taxon>Lachnospiraceae</taxon>
        <taxon>Mediterraneibacter</taxon>
    </lineage>
</organism>
<dbReference type="Gene3D" id="3.90.550.10">
    <property type="entry name" value="Spore Coat Polysaccharide Biosynthesis Protein SpsA, Chain A"/>
    <property type="match status" value="1"/>
</dbReference>
<evidence type="ECO:0000313" key="5">
    <source>
        <dbReference type="Proteomes" id="UP000322025"/>
    </source>
</evidence>
<dbReference type="SUPFAM" id="SSF53448">
    <property type="entry name" value="Nucleotide-diphospho-sugar transferases"/>
    <property type="match status" value="1"/>
</dbReference>
<evidence type="ECO:0000256" key="2">
    <source>
        <dbReference type="ARBA" id="ARBA00022679"/>
    </source>
</evidence>
<comment type="caution">
    <text evidence="4">The sequence shown here is derived from an EMBL/GenBank/DDBJ whole genome shotgun (WGS) entry which is preliminary data.</text>
</comment>
<dbReference type="EMBL" id="VMSO01000011">
    <property type="protein sequence ID" value="KAA8501156.1"/>
    <property type="molecule type" value="Genomic_DNA"/>
</dbReference>
<dbReference type="PANTHER" id="PTHR22916">
    <property type="entry name" value="GLYCOSYLTRANSFERASE"/>
    <property type="match status" value="1"/>
</dbReference>
<evidence type="ECO:0000313" key="4">
    <source>
        <dbReference type="EMBL" id="KAA8501156.1"/>
    </source>
</evidence>
<dbReference type="PANTHER" id="PTHR22916:SF51">
    <property type="entry name" value="GLYCOSYLTRANSFERASE EPSH-RELATED"/>
    <property type="match status" value="1"/>
</dbReference>
<reference evidence="4" key="1">
    <citation type="submission" date="2019-07" db="EMBL/GenBank/DDBJ databases">
        <authorList>
            <person name="Wongkuna S."/>
            <person name="Scaria J."/>
        </authorList>
    </citation>
    <scope>NUCLEOTIDE SEQUENCE [LARGE SCALE GENOMIC DNA]</scope>
    <source>
        <strain evidence="4">SW178</strain>
    </source>
</reference>
<dbReference type="GO" id="GO:0016757">
    <property type="term" value="F:glycosyltransferase activity"/>
    <property type="evidence" value="ECO:0007669"/>
    <property type="project" value="UniProtKB-KW"/>
</dbReference>
<dbReference type="InterPro" id="IPR029044">
    <property type="entry name" value="Nucleotide-diphossugar_trans"/>
</dbReference>
<evidence type="ECO:0000256" key="1">
    <source>
        <dbReference type="ARBA" id="ARBA00022676"/>
    </source>
</evidence>
<feature type="domain" description="Glycosyltransferase 2-like" evidence="3">
    <location>
        <begin position="5"/>
        <end position="137"/>
    </location>
</feature>
<dbReference type="OrthoDB" id="396512at2"/>
<keyword evidence="5" id="KW-1185">Reference proteome</keyword>
<keyword evidence="2 4" id="KW-0808">Transferase</keyword>
<dbReference type="Proteomes" id="UP000322025">
    <property type="component" value="Unassembled WGS sequence"/>
</dbReference>
<keyword evidence="1" id="KW-0328">Glycosyltransferase</keyword>
<proteinExistence type="predicted"/>
<dbReference type="RefSeq" id="WP_150310982.1">
    <property type="nucleotide sequence ID" value="NZ_VMSO01000011.1"/>
</dbReference>
<gene>
    <name evidence="4" type="ORF">FNY66_09610</name>
</gene>
<evidence type="ECO:0000259" key="3">
    <source>
        <dbReference type="Pfam" id="PF00535"/>
    </source>
</evidence>
<accession>A0A5M9I026</accession>
<dbReference type="AlphaFoldDB" id="A0A5M9I026"/>
<dbReference type="InterPro" id="IPR001173">
    <property type="entry name" value="Glyco_trans_2-like"/>
</dbReference>